<evidence type="ECO:0000313" key="16">
    <source>
        <dbReference type="Proteomes" id="UP000314294"/>
    </source>
</evidence>
<organism evidence="15 16">
    <name type="scientific">Liparis tanakae</name>
    <name type="common">Tanaka's snailfish</name>
    <dbReference type="NCBI Taxonomy" id="230148"/>
    <lineage>
        <taxon>Eukaryota</taxon>
        <taxon>Metazoa</taxon>
        <taxon>Chordata</taxon>
        <taxon>Craniata</taxon>
        <taxon>Vertebrata</taxon>
        <taxon>Euteleostomi</taxon>
        <taxon>Actinopterygii</taxon>
        <taxon>Neopterygii</taxon>
        <taxon>Teleostei</taxon>
        <taxon>Neoteleostei</taxon>
        <taxon>Acanthomorphata</taxon>
        <taxon>Eupercaria</taxon>
        <taxon>Perciformes</taxon>
        <taxon>Cottioidei</taxon>
        <taxon>Cottales</taxon>
        <taxon>Liparidae</taxon>
        <taxon>Liparis</taxon>
    </lineage>
</organism>
<gene>
    <name evidence="15" type="primary">Gp9</name>
    <name evidence="15" type="ORF">EYF80_039971</name>
</gene>
<dbReference type="GO" id="GO:0007155">
    <property type="term" value="P:cell adhesion"/>
    <property type="evidence" value="ECO:0007669"/>
    <property type="project" value="UniProtKB-KW"/>
</dbReference>
<keyword evidence="10" id="KW-1015">Disulfide bond</keyword>
<sequence>MLWDLSVAVFLVFLVWAPLGARAAGRPCLCSALAPSGLRVNCSSLNLVELPRGLPSDATELHARDNRLTSVSPGLFDGLVGLKKVTLSGNPFHCDCGIQYLRSWLLKNRDVVAAEPTCAGPSAVARRAVADLGDDHFSSCGGCGGGAYDAVVGGMLCCLIGLLLWSVRLAKRSAVTLHIHEGHSGLEADCLRSRRPKHRRRSARSEVGWESVTCRDVEKTLGDMEILPQVLDTLHKKHGGKIKAV</sequence>
<keyword evidence="8" id="KW-0094">Blood coagulation</keyword>
<proteinExistence type="predicted"/>
<dbReference type="Pfam" id="PF01462">
    <property type="entry name" value="LRRNT"/>
    <property type="match status" value="1"/>
</dbReference>
<feature type="chain" id="PRO_5021338219" evidence="12">
    <location>
        <begin position="24"/>
        <end position="245"/>
    </location>
</feature>
<comment type="subcellular location">
    <subcellularLocation>
        <location evidence="1">Membrane</location>
        <topology evidence="1">Single-pass type I membrane protein</topology>
    </subcellularLocation>
</comment>
<dbReference type="GO" id="GO:0007596">
    <property type="term" value="P:blood coagulation"/>
    <property type="evidence" value="ECO:0007669"/>
    <property type="project" value="UniProtKB-KW"/>
</dbReference>
<evidence type="ECO:0000256" key="7">
    <source>
        <dbReference type="ARBA" id="ARBA00022989"/>
    </source>
</evidence>
<dbReference type="Proteomes" id="UP000314294">
    <property type="component" value="Unassembled WGS sequence"/>
</dbReference>
<dbReference type="SMART" id="SM00082">
    <property type="entry name" value="LRRCT"/>
    <property type="match status" value="1"/>
</dbReference>
<protein>
    <submittedName>
        <fullName evidence="15">Platelet glycoprotein IX</fullName>
    </submittedName>
</protein>
<evidence type="ECO:0000256" key="6">
    <source>
        <dbReference type="ARBA" id="ARBA00022889"/>
    </source>
</evidence>
<evidence type="ECO:0000256" key="2">
    <source>
        <dbReference type="ARBA" id="ARBA00022614"/>
    </source>
</evidence>
<evidence type="ECO:0000256" key="1">
    <source>
        <dbReference type="ARBA" id="ARBA00004479"/>
    </source>
</evidence>
<dbReference type="AlphaFoldDB" id="A0A4Z2G8F7"/>
<evidence type="ECO:0000256" key="4">
    <source>
        <dbReference type="ARBA" id="ARBA00022696"/>
    </source>
</evidence>
<feature type="domain" description="LRRCT" evidence="14">
    <location>
        <begin position="90"/>
        <end position="141"/>
    </location>
</feature>
<accession>A0A4Z2G8F7</accession>
<feature type="signal peptide" evidence="12">
    <location>
        <begin position="1"/>
        <end position="23"/>
    </location>
</feature>
<dbReference type="GO" id="GO:0016020">
    <property type="term" value="C:membrane"/>
    <property type="evidence" value="ECO:0007669"/>
    <property type="project" value="UniProtKB-SubCell"/>
</dbReference>
<dbReference type="PANTHER" id="PTHR22650">
    <property type="entry name" value="GLYCOPROTEIN IB BETA"/>
    <property type="match status" value="1"/>
</dbReference>
<keyword evidence="6" id="KW-0130">Cell adhesion</keyword>
<keyword evidence="4" id="KW-0356">Hemostasis</keyword>
<evidence type="ECO:0000256" key="9">
    <source>
        <dbReference type="ARBA" id="ARBA00023136"/>
    </source>
</evidence>
<dbReference type="Gene3D" id="3.80.10.10">
    <property type="entry name" value="Ribonuclease Inhibitor"/>
    <property type="match status" value="1"/>
</dbReference>
<keyword evidence="3 11" id="KW-0812">Transmembrane</keyword>
<dbReference type="InterPro" id="IPR052313">
    <property type="entry name" value="GPIb-IX-V_Complex"/>
</dbReference>
<dbReference type="InterPro" id="IPR000483">
    <property type="entry name" value="Cys-rich_flank_reg_C"/>
</dbReference>
<keyword evidence="9 11" id="KW-0472">Membrane</keyword>
<evidence type="ECO:0000256" key="8">
    <source>
        <dbReference type="ARBA" id="ARBA00023084"/>
    </source>
</evidence>
<evidence type="ECO:0000256" key="12">
    <source>
        <dbReference type="SAM" id="SignalP"/>
    </source>
</evidence>
<feature type="transmembrane region" description="Helical" evidence="11">
    <location>
        <begin position="147"/>
        <end position="167"/>
    </location>
</feature>
<keyword evidence="2" id="KW-0433">Leucine-rich repeat</keyword>
<dbReference type="InterPro" id="IPR000372">
    <property type="entry name" value="LRRNT"/>
</dbReference>
<dbReference type="OrthoDB" id="72369at2759"/>
<evidence type="ECO:0000259" key="14">
    <source>
        <dbReference type="SMART" id="SM00082"/>
    </source>
</evidence>
<name>A0A4Z2G8F7_9TELE</name>
<dbReference type="InterPro" id="IPR032675">
    <property type="entry name" value="LRR_dom_sf"/>
</dbReference>
<keyword evidence="16" id="KW-1185">Reference proteome</keyword>
<dbReference type="SUPFAM" id="SSF52058">
    <property type="entry name" value="L domain-like"/>
    <property type="match status" value="1"/>
</dbReference>
<dbReference type="PANTHER" id="PTHR22650:SF6">
    <property type="entry name" value="PLATELET GLYCOPROTEIN IX"/>
    <property type="match status" value="1"/>
</dbReference>
<dbReference type="EMBL" id="SRLO01000640">
    <property type="protein sequence ID" value="TNN49817.1"/>
    <property type="molecule type" value="Genomic_DNA"/>
</dbReference>
<feature type="domain" description="LRRNT" evidence="13">
    <location>
        <begin position="24"/>
        <end position="60"/>
    </location>
</feature>
<evidence type="ECO:0000256" key="10">
    <source>
        <dbReference type="ARBA" id="ARBA00023157"/>
    </source>
</evidence>
<evidence type="ECO:0000256" key="5">
    <source>
        <dbReference type="ARBA" id="ARBA00022729"/>
    </source>
</evidence>
<evidence type="ECO:0000313" key="15">
    <source>
        <dbReference type="EMBL" id="TNN49817.1"/>
    </source>
</evidence>
<keyword evidence="5 12" id="KW-0732">Signal</keyword>
<evidence type="ECO:0000259" key="13">
    <source>
        <dbReference type="SMART" id="SM00013"/>
    </source>
</evidence>
<dbReference type="SMART" id="SM00013">
    <property type="entry name" value="LRRNT"/>
    <property type="match status" value="1"/>
</dbReference>
<evidence type="ECO:0000256" key="3">
    <source>
        <dbReference type="ARBA" id="ARBA00022692"/>
    </source>
</evidence>
<evidence type="ECO:0000256" key="11">
    <source>
        <dbReference type="SAM" id="Phobius"/>
    </source>
</evidence>
<keyword evidence="7 11" id="KW-1133">Transmembrane helix</keyword>
<comment type="caution">
    <text evidence="15">The sequence shown here is derived from an EMBL/GenBank/DDBJ whole genome shotgun (WGS) entry which is preliminary data.</text>
</comment>
<reference evidence="15 16" key="1">
    <citation type="submission" date="2019-03" db="EMBL/GenBank/DDBJ databases">
        <title>First draft genome of Liparis tanakae, snailfish: a comprehensive survey of snailfish specific genes.</title>
        <authorList>
            <person name="Kim W."/>
            <person name="Song I."/>
            <person name="Jeong J.-H."/>
            <person name="Kim D."/>
            <person name="Kim S."/>
            <person name="Ryu S."/>
            <person name="Song J.Y."/>
            <person name="Lee S.K."/>
        </authorList>
    </citation>
    <scope>NUCLEOTIDE SEQUENCE [LARGE SCALE GENOMIC DNA]</scope>
    <source>
        <tissue evidence="15">Muscle</tissue>
    </source>
</reference>